<evidence type="ECO:0000259" key="1">
    <source>
        <dbReference type="Pfam" id="PF01636"/>
    </source>
</evidence>
<name>A0ABQ4DRW3_9CELL</name>
<proteinExistence type="predicted"/>
<feature type="domain" description="Aminoglycoside phosphotransferase" evidence="1">
    <location>
        <begin position="24"/>
        <end position="257"/>
    </location>
</feature>
<dbReference type="PANTHER" id="PTHR21310:SF15">
    <property type="entry name" value="AMINOGLYCOSIDE PHOSPHOTRANSFERASE DOMAIN-CONTAINING PROTEIN"/>
    <property type="match status" value="1"/>
</dbReference>
<dbReference type="SUPFAM" id="SSF56112">
    <property type="entry name" value="Protein kinase-like (PK-like)"/>
    <property type="match status" value="1"/>
</dbReference>
<dbReference type="Gene3D" id="3.90.1200.10">
    <property type="match status" value="1"/>
</dbReference>
<keyword evidence="3" id="KW-1185">Reference proteome</keyword>
<dbReference type="InterPro" id="IPR051678">
    <property type="entry name" value="AGP_Transferase"/>
</dbReference>
<gene>
    <name evidence="2" type="ORF">Cph01nite_34990</name>
</gene>
<accession>A0ABQ4DRW3</accession>
<organism evidence="2 3">
    <name type="scientific">Cellulomonas phragmiteti</name>
    <dbReference type="NCBI Taxonomy" id="478780"/>
    <lineage>
        <taxon>Bacteria</taxon>
        <taxon>Bacillati</taxon>
        <taxon>Actinomycetota</taxon>
        <taxon>Actinomycetes</taxon>
        <taxon>Micrococcales</taxon>
        <taxon>Cellulomonadaceae</taxon>
        <taxon>Cellulomonas</taxon>
    </lineage>
</organism>
<evidence type="ECO:0000313" key="3">
    <source>
        <dbReference type="Proteomes" id="UP000614741"/>
    </source>
</evidence>
<comment type="caution">
    <text evidence="2">The sequence shown here is derived from an EMBL/GenBank/DDBJ whole genome shotgun (WGS) entry which is preliminary data.</text>
</comment>
<reference evidence="2 3" key="1">
    <citation type="submission" date="2021-01" db="EMBL/GenBank/DDBJ databases">
        <title>Whole genome shotgun sequence of Cellulomonas phragmiteti NBRC 110785.</title>
        <authorList>
            <person name="Komaki H."/>
            <person name="Tamura T."/>
        </authorList>
    </citation>
    <scope>NUCLEOTIDE SEQUENCE [LARGE SCALE GENOMIC DNA]</scope>
    <source>
        <strain evidence="2 3">NBRC 110785</strain>
    </source>
</reference>
<dbReference type="Proteomes" id="UP000614741">
    <property type="component" value="Unassembled WGS sequence"/>
</dbReference>
<dbReference type="InterPro" id="IPR002575">
    <property type="entry name" value="Aminoglycoside_PTrfase"/>
</dbReference>
<sequence length="334" mass="36005">MPDDLLDRLARVVAPLGTLVEAVRLTGGLFATTHRVTLADGSRVVVKTAPTTTGTLLTYEHRLVRSEALVYGRVADRPDLLMPRLLRFDESGADLPGDVVVAEHLDGVPWQDAGFGPVAEDPRAARAQRDLGAFIARLHTVTGDRFGYVGAVDAPGGAADPAGSRLHGDTWPEAFGRMVEAVLHDAGRWGVDLRPGDVRRVLARHHDALAQVTTPVLVHGDLWPGNLFVAADGALVGVIDPERALWADPLMELVGADQFGRGDVAPGLRAGHEQVAPLDLESSGARVRFLLYRLYMSAILHVECVPRAYAGDFGDWYRRTSGELLAWTLDALDS</sequence>
<dbReference type="Pfam" id="PF01636">
    <property type="entry name" value="APH"/>
    <property type="match status" value="1"/>
</dbReference>
<dbReference type="EMBL" id="BONP01000035">
    <property type="protein sequence ID" value="GIG41737.1"/>
    <property type="molecule type" value="Genomic_DNA"/>
</dbReference>
<protein>
    <submittedName>
        <fullName evidence="2">Phosphotransferase</fullName>
    </submittedName>
</protein>
<dbReference type="InterPro" id="IPR011009">
    <property type="entry name" value="Kinase-like_dom_sf"/>
</dbReference>
<evidence type="ECO:0000313" key="2">
    <source>
        <dbReference type="EMBL" id="GIG41737.1"/>
    </source>
</evidence>
<dbReference type="PANTHER" id="PTHR21310">
    <property type="entry name" value="AMINOGLYCOSIDE PHOSPHOTRANSFERASE-RELATED-RELATED"/>
    <property type="match status" value="1"/>
</dbReference>